<evidence type="ECO:0000256" key="1">
    <source>
        <dbReference type="SAM" id="Phobius"/>
    </source>
</evidence>
<dbReference type="EMBL" id="SNRW01001435">
    <property type="protein sequence ID" value="KAA6396405.1"/>
    <property type="molecule type" value="Genomic_DNA"/>
</dbReference>
<dbReference type="Proteomes" id="UP000324800">
    <property type="component" value="Unassembled WGS sequence"/>
</dbReference>
<name>A0A5J4WPT8_9EUKA</name>
<keyword evidence="1" id="KW-1133">Transmembrane helix</keyword>
<gene>
    <name evidence="2" type="ORF">EZS28_008072</name>
</gene>
<accession>A0A5J4WPT8</accession>
<comment type="caution">
    <text evidence="2">The sequence shown here is derived from an EMBL/GenBank/DDBJ whole genome shotgun (WGS) entry which is preliminary data.</text>
</comment>
<evidence type="ECO:0000313" key="2">
    <source>
        <dbReference type="EMBL" id="KAA6396405.1"/>
    </source>
</evidence>
<feature type="transmembrane region" description="Helical" evidence="1">
    <location>
        <begin position="20"/>
        <end position="38"/>
    </location>
</feature>
<protein>
    <submittedName>
        <fullName evidence="2">Uncharacterized protein</fullName>
    </submittedName>
</protein>
<proteinExistence type="predicted"/>
<evidence type="ECO:0000313" key="3">
    <source>
        <dbReference type="Proteomes" id="UP000324800"/>
    </source>
</evidence>
<sequence>MMDPFTYPFGPFTITKFLFSRRLVTYISQFNVCLFIATRGGFAFSQRVDAVITVCKWLLLIAARLIKGYNAASSLLGYVLIDLYFVTIHIFTFDFLVTMFSKLASSLINNVIITLKKRIYKLNFIGFNGWPNFRRFGISL</sequence>
<dbReference type="AlphaFoldDB" id="A0A5J4WPT8"/>
<organism evidence="2 3">
    <name type="scientific">Streblomastix strix</name>
    <dbReference type="NCBI Taxonomy" id="222440"/>
    <lineage>
        <taxon>Eukaryota</taxon>
        <taxon>Metamonada</taxon>
        <taxon>Preaxostyla</taxon>
        <taxon>Oxymonadida</taxon>
        <taxon>Streblomastigidae</taxon>
        <taxon>Streblomastix</taxon>
    </lineage>
</organism>
<reference evidence="2 3" key="1">
    <citation type="submission" date="2019-03" db="EMBL/GenBank/DDBJ databases">
        <title>Single cell metagenomics reveals metabolic interactions within the superorganism composed of flagellate Streblomastix strix and complex community of Bacteroidetes bacteria on its surface.</title>
        <authorList>
            <person name="Treitli S.C."/>
            <person name="Kolisko M."/>
            <person name="Husnik F."/>
            <person name="Keeling P."/>
            <person name="Hampl V."/>
        </authorList>
    </citation>
    <scope>NUCLEOTIDE SEQUENCE [LARGE SCALE GENOMIC DNA]</scope>
    <source>
        <strain evidence="2">ST1C</strain>
    </source>
</reference>
<feature type="transmembrane region" description="Helical" evidence="1">
    <location>
        <begin position="50"/>
        <end position="69"/>
    </location>
</feature>
<keyword evidence="1" id="KW-0812">Transmembrane</keyword>
<keyword evidence="1" id="KW-0472">Membrane</keyword>